<dbReference type="PANTHER" id="PTHR11040:SF205">
    <property type="entry name" value="ZINC TRANSPORTER ZUPT"/>
    <property type="match status" value="1"/>
</dbReference>
<accession>A0AA36MRD2</accession>
<evidence type="ECO:0000313" key="9">
    <source>
        <dbReference type="Proteomes" id="UP001178507"/>
    </source>
</evidence>
<feature type="transmembrane region" description="Helical" evidence="6">
    <location>
        <begin position="67"/>
        <end position="88"/>
    </location>
</feature>
<feature type="transmembrane region" description="Helical" evidence="6">
    <location>
        <begin position="100"/>
        <end position="122"/>
    </location>
</feature>
<evidence type="ECO:0000256" key="7">
    <source>
        <dbReference type="SAM" id="SignalP"/>
    </source>
</evidence>
<evidence type="ECO:0000313" key="8">
    <source>
        <dbReference type="EMBL" id="CAJ1381197.1"/>
    </source>
</evidence>
<feature type="signal peptide" evidence="7">
    <location>
        <begin position="1"/>
        <end position="18"/>
    </location>
</feature>
<evidence type="ECO:0000256" key="4">
    <source>
        <dbReference type="ARBA" id="ARBA00023136"/>
    </source>
</evidence>
<reference evidence="8" key="1">
    <citation type="submission" date="2023-08" db="EMBL/GenBank/DDBJ databases">
        <authorList>
            <person name="Chen Y."/>
            <person name="Shah S."/>
            <person name="Dougan E. K."/>
            <person name="Thang M."/>
            <person name="Chan C."/>
        </authorList>
    </citation>
    <scope>NUCLEOTIDE SEQUENCE</scope>
</reference>
<feature type="non-terminal residue" evidence="8">
    <location>
        <position position="1"/>
    </location>
</feature>
<evidence type="ECO:0008006" key="10">
    <source>
        <dbReference type="Google" id="ProtNLM"/>
    </source>
</evidence>
<keyword evidence="7" id="KW-0732">Signal</keyword>
<dbReference type="PANTHER" id="PTHR11040">
    <property type="entry name" value="ZINC/IRON TRANSPORTER"/>
    <property type="match status" value="1"/>
</dbReference>
<name>A0AA36MRD2_9DINO</name>
<dbReference type="InterPro" id="IPR003689">
    <property type="entry name" value="ZIP"/>
</dbReference>
<dbReference type="GO" id="GO:0016020">
    <property type="term" value="C:membrane"/>
    <property type="evidence" value="ECO:0007669"/>
    <property type="project" value="UniProtKB-SubCell"/>
</dbReference>
<protein>
    <recommendedName>
        <fullName evidence="10">Zinc transporter ZupT</fullName>
    </recommendedName>
</protein>
<feature type="region of interest" description="Disordered" evidence="5">
    <location>
        <begin position="152"/>
        <end position="175"/>
    </location>
</feature>
<evidence type="ECO:0000256" key="3">
    <source>
        <dbReference type="ARBA" id="ARBA00022989"/>
    </source>
</evidence>
<evidence type="ECO:0000256" key="5">
    <source>
        <dbReference type="SAM" id="MobiDB-lite"/>
    </source>
</evidence>
<comment type="subcellular location">
    <subcellularLocation>
        <location evidence="1">Membrane</location>
        <topology evidence="1">Multi-pass membrane protein</topology>
    </subcellularLocation>
</comment>
<dbReference type="GO" id="GO:0005385">
    <property type="term" value="F:zinc ion transmembrane transporter activity"/>
    <property type="evidence" value="ECO:0007669"/>
    <property type="project" value="TreeGrafter"/>
</dbReference>
<comment type="caution">
    <text evidence="8">The sequence shown here is derived from an EMBL/GenBank/DDBJ whole genome shotgun (WGS) entry which is preliminary data.</text>
</comment>
<feature type="transmembrane region" description="Helical" evidence="6">
    <location>
        <begin position="128"/>
        <end position="147"/>
    </location>
</feature>
<organism evidence="8 9">
    <name type="scientific">Effrenium voratum</name>
    <dbReference type="NCBI Taxonomy" id="2562239"/>
    <lineage>
        <taxon>Eukaryota</taxon>
        <taxon>Sar</taxon>
        <taxon>Alveolata</taxon>
        <taxon>Dinophyceae</taxon>
        <taxon>Suessiales</taxon>
        <taxon>Symbiodiniaceae</taxon>
        <taxon>Effrenium</taxon>
    </lineage>
</organism>
<evidence type="ECO:0000256" key="6">
    <source>
        <dbReference type="SAM" id="Phobius"/>
    </source>
</evidence>
<keyword evidence="4 6" id="KW-0472">Membrane</keyword>
<dbReference type="AlphaFoldDB" id="A0AA36MRD2"/>
<dbReference type="EMBL" id="CAUJNA010000788">
    <property type="protein sequence ID" value="CAJ1381197.1"/>
    <property type="molecule type" value="Genomic_DNA"/>
</dbReference>
<keyword evidence="9" id="KW-1185">Reference proteome</keyword>
<evidence type="ECO:0000256" key="1">
    <source>
        <dbReference type="ARBA" id="ARBA00004141"/>
    </source>
</evidence>
<feature type="transmembrane region" description="Helical" evidence="6">
    <location>
        <begin position="245"/>
        <end position="267"/>
    </location>
</feature>
<dbReference type="Proteomes" id="UP001178507">
    <property type="component" value="Unassembled WGS sequence"/>
</dbReference>
<feature type="compositionally biased region" description="Basic and acidic residues" evidence="5">
    <location>
        <begin position="154"/>
        <end position="175"/>
    </location>
</feature>
<proteinExistence type="predicted"/>
<keyword evidence="3 6" id="KW-1133">Transmembrane helix</keyword>
<sequence>MFMPIAYLCALHFAEAFAVPDLAAHPASPGEALQQLQQQSPLTEWGMQSMSAVPEMPLVQPNLKGTAIMRSLLAGLSTSLGAGIVLLLRGAPTSSQMAFALALAAGVMLTVSLVELFIPAFLHGQWMQAGLSGLAGFLSFVILRRLVSEPEMGCGKKDEDLSCDPEKGHSRDSAEPKARQWRLAFLMMLALTAHNFPEGLAVGVSSLQSEHLGVVVMAAIAVHNIPEGIAIAMPVLEATNDRSRAMLMATLSGLAEPLGALIAVTVLPPGALTGPG</sequence>
<keyword evidence="2 6" id="KW-0812">Transmembrane</keyword>
<feature type="chain" id="PRO_5041304484" description="Zinc transporter ZupT" evidence="7">
    <location>
        <begin position="19"/>
        <end position="276"/>
    </location>
</feature>
<evidence type="ECO:0000256" key="2">
    <source>
        <dbReference type="ARBA" id="ARBA00022692"/>
    </source>
</evidence>
<gene>
    <name evidence="8" type="ORF">EVOR1521_LOCUS8963</name>
</gene>
<dbReference type="Pfam" id="PF02535">
    <property type="entry name" value="Zip"/>
    <property type="match status" value="1"/>
</dbReference>